<sequence>MKNLILTTYHLVAIIILLLAVFPVCSQEVNTSEKPKIALVLSGGGAKGLAHIGVLKVLEEAGIRPDIITGTSMGSIVGSLYAVGYTSDELAQINENANWDLLLTDKERLRNVAMDEKQETEKYLFEIPIKEKRVNLPAGLINGQHLEAYFSELFWPLTSHEDFNQLPIPFHCMSVDMISGKTVEHSSGDLVRAIRSSMSIPTVFSPVRMDSMLLVDGGVARNFPVQEAINMGADIIIGVYVGFQNDVTAEDMTSITDILQRSIALGGILDAKEQFSKCEVLIIPDLHDYSAADFSKGLEIEQAGEDAAREKFNDLKVLAQKHNRSFEPVTKIRQPDKIKLSSIEIEGLQYLNKNFVLSKSGLEGGDSVSYKDIDEAVEFMYGTRHFAKLTYSLKKDEAPNSYILKFSIKETPRAMLKLAPRYNNDLGVGITTNFTLRNMIAPATRMLISFDIAENPGMEIKLNRFVGKKQRLSDYFFISSYSFKLPFYDGGKRSGNYKRDYFGGGYGLEYLFGLNHQLGGNAFYKYNRLTPRADLQSIFPEADFDYLKSHDWGYQLYYKINTTDDLYFPKKGIKLDIGFQHIFSANSDLNLNTTEPRDYLIGEVNDAYATLTIDHNWYKTFARKLTYNFEVGAGFSSEDAGANGIYMLGGSQFDPNKLQSIDLTGFNYAELYTYNYALAKSSLSWEIASGLYITTKVNVAATADSYEDLFDHLTTQPFGNHIWGYSCGLKYDSLLGPVQLLISGNNQDNESRFHLSVGYPF</sequence>
<feature type="short sequence motif" description="DGA/G" evidence="4">
    <location>
        <begin position="216"/>
        <end position="218"/>
    </location>
</feature>
<keyword evidence="2 4" id="KW-0442">Lipid degradation</keyword>
<evidence type="ECO:0000256" key="4">
    <source>
        <dbReference type="PROSITE-ProRule" id="PRU01161"/>
    </source>
</evidence>
<protein>
    <recommendedName>
        <fullName evidence="5">PNPLA domain-containing protein</fullName>
    </recommendedName>
</protein>
<keyword evidence="3 4" id="KW-0443">Lipid metabolism</keyword>
<reference evidence="6 7" key="1">
    <citation type="submission" date="2020-02" db="EMBL/GenBank/DDBJ databases">
        <title>Genome sequencing for Draconibacterium sp. strain M1.</title>
        <authorList>
            <person name="Park S.-J."/>
        </authorList>
    </citation>
    <scope>NUCLEOTIDE SEQUENCE [LARGE SCALE GENOMIC DNA]</scope>
    <source>
        <strain evidence="6 7">M1</strain>
    </source>
</reference>
<organism evidence="6 7">
    <name type="scientific">Draconibacterium halophilum</name>
    <dbReference type="NCBI Taxonomy" id="2706887"/>
    <lineage>
        <taxon>Bacteria</taxon>
        <taxon>Pseudomonadati</taxon>
        <taxon>Bacteroidota</taxon>
        <taxon>Bacteroidia</taxon>
        <taxon>Marinilabiliales</taxon>
        <taxon>Prolixibacteraceae</taxon>
        <taxon>Draconibacterium</taxon>
    </lineage>
</organism>
<dbReference type="PANTHER" id="PTHR14226:SF76">
    <property type="entry name" value="NTE FAMILY PROTEIN RSSA"/>
    <property type="match status" value="1"/>
</dbReference>
<feature type="short sequence motif" description="GXGXXG" evidence="4">
    <location>
        <begin position="43"/>
        <end position="48"/>
    </location>
</feature>
<evidence type="ECO:0000259" key="5">
    <source>
        <dbReference type="PROSITE" id="PS51635"/>
    </source>
</evidence>
<dbReference type="PANTHER" id="PTHR14226">
    <property type="entry name" value="NEUROPATHY TARGET ESTERASE/SWISS CHEESE D.MELANOGASTER"/>
    <property type="match status" value="1"/>
</dbReference>
<name>A0A6C0R9E1_9BACT</name>
<evidence type="ECO:0000256" key="2">
    <source>
        <dbReference type="ARBA" id="ARBA00022963"/>
    </source>
</evidence>
<dbReference type="InterPro" id="IPR016035">
    <property type="entry name" value="Acyl_Trfase/lysoPLipase"/>
</dbReference>
<dbReference type="InterPro" id="IPR050301">
    <property type="entry name" value="NTE"/>
</dbReference>
<dbReference type="Gene3D" id="3.40.1090.10">
    <property type="entry name" value="Cytosolic phospholipase A2 catalytic domain"/>
    <property type="match status" value="2"/>
</dbReference>
<dbReference type="KEGG" id="drc:G0Q07_04065"/>
<proteinExistence type="predicted"/>
<feature type="active site" description="Nucleophile" evidence="4">
    <location>
        <position position="72"/>
    </location>
</feature>
<evidence type="ECO:0000313" key="6">
    <source>
        <dbReference type="EMBL" id="QIA06960.1"/>
    </source>
</evidence>
<dbReference type="SUPFAM" id="SSF52151">
    <property type="entry name" value="FabD/lysophospholipase-like"/>
    <property type="match status" value="1"/>
</dbReference>
<dbReference type="Pfam" id="PF01734">
    <property type="entry name" value="Patatin"/>
    <property type="match status" value="1"/>
</dbReference>
<feature type="short sequence motif" description="GXSXG" evidence="4">
    <location>
        <begin position="70"/>
        <end position="74"/>
    </location>
</feature>
<dbReference type="InterPro" id="IPR043864">
    <property type="entry name" value="Omp85-like_dom"/>
</dbReference>
<dbReference type="CDD" id="cd07205">
    <property type="entry name" value="Pat_PNPLA6_PNPLA7_NTE1_like"/>
    <property type="match status" value="1"/>
</dbReference>
<evidence type="ECO:0000256" key="3">
    <source>
        <dbReference type="ARBA" id="ARBA00023098"/>
    </source>
</evidence>
<dbReference type="RefSeq" id="WP_163344889.1">
    <property type="nucleotide sequence ID" value="NZ_CP048409.1"/>
</dbReference>
<keyword evidence="1 4" id="KW-0378">Hydrolase</keyword>
<dbReference type="EMBL" id="CP048409">
    <property type="protein sequence ID" value="QIA06960.1"/>
    <property type="molecule type" value="Genomic_DNA"/>
</dbReference>
<accession>A0A6C0R9E1</accession>
<keyword evidence="7" id="KW-1185">Reference proteome</keyword>
<dbReference type="Gene3D" id="3.10.20.310">
    <property type="entry name" value="membrane protein fhac"/>
    <property type="match status" value="1"/>
</dbReference>
<dbReference type="Proteomes" id="UP000474630">
    <property type="component" value="Chromosome"/>
</dbReference>
<evidence type="ECO:0000313" key="7">
    <source>
        <dbReference type="Proteomes" id="UP000474630"/>
    </source>
</evidence>
<dbReference type="InterPro" id="IPR002641">
    <property type="entry name" value="PNPLA_dom"/>
</dbReference>
<feature type="domain" description="PNPLA" evidence="5">
    <location>
        <begin position="39"/>
        <end position="229"/>
    </location>
</feature>
<dbReference type="AlphaFoldDB" id="A0A6C0R9E1"/>
<dbReference type="GO" id="GO:0016042">
    <property type="term" value="P:lipid catabolic process"/>
    <property type="evidence" value="ECO:0007669"/>
    <property type="project" value="UniProtKB-UniRule"/>
</dbReference>
<dbReference type="PROSITE" id="PS51635">
    <property type="entry name" value="PNPLA"/>
    <property type="match status" value="1"/>
</dbReference>
<feature type="active site" description="Proton acceptor" evidence="4">
    <location>
        <position position="216"/>
    </location>
</feature>
<dbReference type="Pfam" id="PF19143">
    <property type="entry name" value="Omp85_2"/>
    <property type="match status" value="1"/>
</dbReference>
<gene>
    <name evidence="6" type="ORF">G0Q07_04065</name>
</gene>
<evidence type="ECO:0000256" key="1">
    <source>
        <dbReference type="ARBA" id="ARBA00022801"/>
    </source>
</evidence>
<dbReference type="GO" id="GO:0016787">
    <property type="term" value="F:hydrolase activity"/>
    <property type="evidence" value="ECO:0007669"/>
    <property type="project" value="UniProtKB-UniRule"/>
</dbReference>